<evidence type="ECO:0000256" key="1">
    <source>
        <dbReference type="ARBA" id="ARBA00004651"/>
    </source>
</evidence>
<organism evidence="8 9">
    <name type="scientific">Corynebacterium striatum</name>
    <dbReference type="NCBI Taxonomy" id="43770"/>
    <lineage>
        <taxon>Bacteria</taxon>
        <taxon>Bacillati</taxon>
        <taxon>Actinomycetota</taxon>
        <taxon>Actinomycetes</taxon>
        <taxon>Mycobacteriales</taxon>
        <taxon>Corynebacteriaceae</taxon>
        <taxon>Corynebacterium</taxon>
    </lineage>
</organism>
<keyword evidence="5 7" id="KW-1133">Transmembrane helix</keyword>
<evidence type="ECO:0000256" key="5">
    <source>
        <dbReference type="ARBA" id="ARBA00022989"/>
    </source>
</evidence>
<dbReference type="InterPro" id="IPR014047">
    <property type="entry name" value="Chr_Tranpt_l_chain"/>
</dbReference>
<accession>A0ABX7DFM2</accession>
<dbReference type="Proteomes" id="UP000595757">
    <property type="component" value="Chromosome"/>
</dbReference>
<feature type="transmembrane region" description="Helical" evidence="7">
    <location>
        <begin position="340"/>
        <end position="362"/>
    </location>
</feature>
<comment type="subcellular location">
    <subcellularLocation>
        <location evidence="1">Cell membrane</location>
        <topology evidence="1">Multi-pass membrane protein</topology>
    </subcellularLocation>
</comment>
<feature type="transmembrane region" description="Helical" evidence="7">
    <location>
        <begin position="123"/>
        <end position="143"/>
    </location>
</feature>
<evidence type="ECO:0000256" key="7">
    <source>
        <dbReference type="SAM" id="Phobius"/>
    </source>
</evidence>
<dbReference type="PANTHER" id="PTHR33567:SF3">
    <property type="entry name" value="CHROMATE ION TRANSPORTER (EUROFUNG)"/>
    <property type="match status" value="1"/>
</dbReference>
<keyword evidence="6 7" id="KW-0472">Membrane</keyword>
<evidence type="ECO:0000256" key="2">
    <source>
        <dbReference type="ARBA" id="ARBA00005262"/>
    </source>
</evidence>
<evidence type="ECO:0000256" key="6">
    <source>
        <dbReference type="ARBA" id="ARBA00023136"/>
    </source>
</evidence>
<dbReference type="EMBL" id="CP068158">
    <property type="protein sequence ID" value="QQU76475.1"/>
    <property type="molecule type" value="Genomic_DNA"/>
</dbReference>
<feature type="transmembrane region" description="Helical" evidence="7">
    <location>
        <begin position="243"/>
        <end position="264"/>
    </location>
</feature>
<comment type="similarity">
    <text evidence="2">Belongs to the chromate ion transporter (CHR) (TC 2.A.51) family.</text>
</comment>
<dbReference type="NCBIfam" id="TIGR00937">
    <property type="entry name" value="2A51"/>
    <property type="match status" value="1"/>
</dbReference>
<dbReference type="PIRSF" id="PIRSF004810">
    <property type="entry name" value="ChrA"/>
    <property type="match status" value="1"/>
</dbReference>
<evidence type="ECO:0000313" key="8">
    <source>
        <dbReference type="EMBL" id="QQU76475.1"/>
    </source>
</evidence>
<sequence length="437" mass="45775">MTSLGTAIHIAFSLEKKKFIDANAIYIPSSRRRPHAISILRITTSQGGFSEVNRSFGPLGWTAFGGPAAHLGYFRTEFVERRRWLTDATYADLVAMSQFLPGPASSKVGMAVGYHRAGLPGMALSWFLFTIPSALILAVFGLVVGGETTASPVGAGWLAGLLAAAAGVVLHAIIGMCKKLLKTPVAWALAVVSSLVLIFAGSSWQLAVILIAGFLGATILRGQLGVGEQAGAEHGLRAVSVRLAWGCLGAFFLLLGGLAIAARLSDAWLITRLNAFYQSGALVFGGGHVVLPLLEDKFVGAGWLTQQEFLAGYSVAQGVPGPLFTFASYLGAVDGGVGGAVLGTVMIFLPGALLTLAALHFWSRWQHLRWLRTAFAAVNAAVIGLLIAALWDPIITHGVTGWASAGIAVATYVALQFFKAPPWSVAVGAALLGWALL</sequence>
<feature type="transmembrane region" description="Helical" evidence="7">
    <location>
        <begin position="155"/>
        <end position="174"/>
    </location>
</feature>
<protein>
    <submittedName>
        <fullName evidence="8">Chromate efflux transporter</fullName>
    </submittedName>
</protein>
<reference evidence="8 9" key="1">
    <citation type="submission" date="2021-01" db="EMBL/GenBank/DDBJ databases">
        <title>FDA dAtabase for Regulatory Grade micrObial Sequences (FDA-ARGOS): Supporting development and validation of Infectious Disease Dx tests.</title>
        <authorList>
            <person name="Sproer C."/>
            <person name="Gronow S."/>
            <person name="Severitt S."/>
            <person name="Schroder I."/>
            <person name="Tallon L."/>
            <person name="Sadzewicz L."/>
            <person name="Zhao X."/>
            <person name="Boylan J."/>
            <person name="Ott S."/>
            <person name="Bowen H."/>
            <person name="Vavikolanu K."/>
            <person name="Mehta A."/>
            <person name="Aluvathingal J."/>
            <person name="Nadendla S."/>
            <person name="Lowell S."/>
            <person name="Myers T."/>
            <person name="Yan Y."/>
            <person name="Sichtig H."/>
        </authorList>
    </citation>
    <scope>NUCLEOTIDE SEQUENCE [LARGE SCALE GENOMIC DNA]</scope>
    <source>
        <strain evidence="8 9">FDAARGOS_1115</strain>
    </source>
</reference>
<keyword evidence="9" id="KW-1185">Reference proteome</keyword>
<dbReference type="PANTHER" id="PTHR33567">
    <property type="entry name" value="CHROMATE ION TRANSPORTER (EUROFUNG)"/>
    <property type="match status" value="1"/>
</dbReference>
<proteinExistence type="inferred from homology"/>
<keyword evidence="3" id="KW-1003">Cell membrane</keyword>
<evidence type="ECO:0000256" key="4">
    <source>
        <dbReference type="ARBA" id="ARBA00022692"/>
    </source>
</evidence>
<feature type="transmembrane region" description="Helical" evidence="7">
    <location>
        <begin position="374"/>
        <end position="391"/>
    </location>
</feature>
<dbReference type="Pfam" id="PF02417">
    <property type="entry name" value="Chromate_transp"/>
    <property type="match status" value="2"/>
</dbReference>
<name>A0ABX7DFM2_CORST</name>
<keyword evidence="4 7" id="KW-0812">Transmembrane</keyword>
<dbReference type="InterPro" id="IPR003370">
    <property type="entry name" value="Chromate_transpt"/>
</dbReference>
<evidence type="ECO:0000256" key="3">
    <source>
        <dbReference type="ARBA" id="ARBA00022475"/>
    </source>
</evidence>
<evidence type="ECO:0000313" key="9">
    <source>
        <dbReference type="Proteomes" id="UP000595757"/>
    </source>
</evidence>
<feature type="transmembrane region" description="Helical" evidence="7">
    <location>
        <begin position="186"/>
        <end position="215"/>
    </location>
</feature>
<gene>
    <name evidence="8" type="primary">chrA</name>
    <name evidence="8" type="ORF">I6I72_10235</name>
</gene>
<feature type="transmembrane region" description="Helical" evidence="7">
    <location>
        <begin position="276"/>
        <end position="294"/>
    </location>
</feature>